<evidence type="ECO:0000256" key="6">
    <source>
        <dbReference type="ARBA" id="ARBA00023143"/>
    </source>
</evidence>
<evidence type="ECO:0000256" key="1">
    <source>
        <dbReference type="ARBA" id="ARBA00004365"/>
    </source>
</evidence>
<dbReference type="PANTHER" id="PTHR30033:SF1">
    <property type="entry name" value="FLAGELLAR HOOK-ASSOCIATED PROTEIN 1"/>
    <property type="match status" value="1"/>
</dbReference>
<evidence type="ECO:0000259" key="8">
    <source>
        <dbReference type="Pfam" id="PF06429"/>
    </source>
</evidence>
<comment type="similarity">
    <text evidence="3">Belongs to the flagella basal body rod proteins family.</text>
</comment>
<gene>
    <name evidence="11" type="ORF">AVDCRST_MAG71-2102</name>
</gene>
<feature type="domain" description="Flagellar basal-body/hook protein C-terminal" evidence="8">
    <location>
        <begin position="584"/>
        <end position="621"/>
    </location>
</feature>
<evidence type="ECO:0000259" key="9">
    <source>
        <dbReference type="Pfam" id="PF21158"/>
    </source>
</evidence>
<dbReference type="Pfam" id="PF00460">
    <property type="entry name" value="Flg_bb_rod"/>
    <property type="match status" value="1"/>
</dbReference>
<evidence type="ECO:0000256" key="3">
    <source>
        <dbReference type="ARBA" id="ARBA00009677"/>
    </source>
</evidence>
<dbReference type="EMBL" id="CADCUA010000484">
    <property type="protein sequence ID" value="CAA9337791.1"/>
    <property type="molecule type" value="Genomic_DNA"/>
</dbReference>
<dbReference type="NCBIfam" id="TIGR02492">
    <property type="entry name" value="flgK_ends"/>
    <property type="match status" value="1"/>
</dbReference>
<keyword evidence="6" id="KW-0975">Bacterial flagellum</keyword>
<dbReference type="InterPro" id="IPR001444">
    <property type="entry name" value="Flag_bb_rod_N"/>
</dbReference>
<dbReference type="GO" id="GO:0005576">
    <property type="term" value="C:extracellular region"/>
    <property type="evidence" value="ECO:0007669"/>
    <property type="project" value="UniProtKB-SubCell"/>
</dbReference>
<accession>A0A6J4LRC5</accession>
<keyword evidence="11" id="KW-0969">Cilium</keyword>
<proteinExistence type="inferred from homology"/>
<organism evidence="11">
    <name type="scientific">uncultured Lysobacter sp</name>
    <dbReference type="NCBI Taxonomy" id="271060"/>
    <lineage>
        <taxon>Bacteria</taxon>
        <taxon>Pseudomonadati</taxon>
        <taxon>Pseudomonadota</taxon>
        <taxon>Gammaproteobacteria</taxon>
        <taxon>Lysobacterales</taxon>
        <taxon>Lysobacteraceae</taxon>
        <taxon>Lysobacter</taxon>
        <taxon>environmental samples</taxon>
    </lineage>
</organism>
<dbReference type="InterPro" id="IPR049119">
    <property type="entry name" value="FlgK_D2-like"/>
</dbReference>
<dbReference type="GO" id="GO:0005198">
    <property type="term" value="F:structural molecule activity"/>
    <property type="evidence" value="ECO:0007669"/>
    <property type="project" value="InterPro"/>
</dbReference>
<name>A0A6J4LRC5_9GAMM</name>
<keyword evidence="5" id="KW-0964">Secreted</keyword>
<dbReference type="Pfam" id="PF06429">
    <property type="entry name" value="Flg_bbr_C"/>
    <property type="match status" value="1"/>
</dbReference>
<feature type="domain" description="Flagellar hook-associated protein FlgK helical" evidence="10">
    <location>
        <begin position="94"/>
        <end position="322"/>
    </location>
</feature>
<evidence type="ECO:0000256" key="4">
    <source>
        <dbReference type="ARBA" id="ARBA00016244"/>
    </source>
</evidence>
<dbReference type="AlphaFoldDB" id="A0A6J4LRC5"/>
<reference evidence="11" key="1">
    <citation type="submission" date="2020-02" db="EMBL/GenBank/DDBJ databases">
        <authorList>
            <person name="Meier V. D."/>
        </authorList>
    </citation>
    <scope>NUCLEOTIDE SEQUENCE</scope>
    <source>
        <strain evidence="11">AVDCRST_MAG71</strain>
    </source>
</reference>
<dbReference type="SUPFAM" id="SSF64518">
    <property type="entry name" value="Phase 1 flagellin"/>
    <property type="match status" value="2"/>
</dbReference>
<dbReference type="GO" id="GO:0044780">
    <property type="term" value="P:bacterial-type flagellum assembly"/>
    <property type="evidence" value="ECO:0007669"/>
    <property type="project" value="InterPro"/>
</dbReference>
<evidence type="ECO:0000313" key="11">
    <source>
        <dbReference type="EMBL" id="CAA9337791.1"/>
    </source>
</evidence>
<sequence length="626" mass="63997">MSGVLSTGTSALLAFQRALSTVGHNVANAATPGYSRQRVDLASRPGTGAGQIQIGAGVDVAKLQRLADGLVFARQVDSSGEVGRLQQLSSLSGRVDSLVTDRATGLAQPWSAFFAASQGVSAEPTSTVARSEMLNAAEQLAGRWRALDSQLGQMGSETNQRMSAQVGEVNRLATEIAKYNVDIVSAGANPSPDLLDARALRVEQLASLVGASAVPQDDGALNVFTGGGQPIVLGAKASTLATVADPYRPDRMQLALAGPNGTVQLPADSVSGEIGGLLEFRNRVLDPARGELGRLATAFATEFNAVQRSGIDFNGNPGADIFSLRAPPTDPHSANTGSATLTASVGDVGALQAADLVLRYDGASWSANRADTGAPVAMTGAGTSADPLRVAGINLTVAGAANAGDRFALSPTAGAAGGLQLVMRDANGIAAASPLQARADTANLGTARVGSTQVTNAATFAGFTGATVEFIDAAQYTVDGAGPYPYSPGSPIASGGWSLTLDGTPSAGDSFALSPTPPRSADNGNARTLAAFDHRRLLDGRTATLTEGMGQLTARVGSQTRHSELSLEAQNAIHTQVTAERESVSGVNLDEEAADLMRYQQAYQAAAQVISTADTLFQSLLGAIRR</sequence>
<dbReference type="InterPro" id="IPR002371">
    <property type="entry name" value="FlgK"/>
</dbReference>
<keyword evidence="11" id="KW-0966">Cell projection</keyword>
<evidence type="ECO:0000256" key="5">
    <source>
        <dbReference type="ARBA" id="ARBA00022525"/>
    </source>
</evidence>
<dbReference type="InterPro" id="IPR053927">
    <property type="entry name" value="FlgK_helical"/>
</dbReference>
<keyword evidence="11" id="KW-0282">Flagellum</keyword>
<dbReference type="Pfam" id="PF22638">
    <property type="entry name" value="FlgK_D1"/>
    <property type="match status" value="1"/>
</dbReference>
<dbReference type="PRINTS" id="PR01005">
    <property type="entry name" value="FLGHOOKAP1"/>
</dbReference>
<dbReference type="GO" id="GO:0009424">
    <property type="term" value="C:bacterial-type flagellum hook"/>
    <property type="evidence" value="ECO:0007669"/>
    <property type="project" value="InterPro"/>
</dbReference>
<feature type="domain" description="Flagellar hook-associated protein 1 D2-like" evidence="9">
    <location>
        <begin position="333"/>
        <end position="411"/>
    </location>
</feature>
<dbReference type="InterPro" id="IPR010930">
    <property type="entry name" value="Flg_bb/hook_C_dom"/>
</dbReference>
<evidence type="ECO:0000256" key="2">
    <source>
        <dbReference type="ARBA" id="ARBA00004613"/>
    </source>
</evidence>
<evidence type="ECO:0000259" key="10">
    <source>
        <dbReference type="Pfam" id="PF22638"/>
    </source>
</evidence>
<comment type="subcellular location">
    <subcellularLocation>
        <location evidence="1">Bacterial flagellum</location>
    </subcellularLocation>
    <subcellularLocation>
        <location evidence="2">Secreted</location>
    </subcellularLocation>
</comment>
<dbReference type="PANTHER" id="PTHR30033">
    <property type="entry name" value="FLAGELLAR HOOK-ASSOCIATED PROTEIN 1"/>
    <property type="match status" value="1"/>
</dbReference>
<dbReference type="Pfam" id="PF21158">
    <property type="entry name" value="flgK_1st_1"/>
    <property type="match status" value="1"/>
</dbReference>
<feature type="domain" description="Flagellar basal body rod protein N-terminal" evidence="7">
    <location>
        <begin position="5"/>
        <end position="34"/>
    </location>
</feature>
<evidence type="ECO:0000259" key="7">
    <source>
        <dbReference type="Pfam" id="PF00460"/>
    </source>
</evidence>
<protein>
    <recommendedName>
        <fullName evidence="4">Flagellar hook-associated protein 1</fullName>
    </recommendedName>
</protein>